<dbReference type="GO" id="GO:0005886">
    <property type="term" value="C:plasma membrane"/>
    <property type="evidence" value="ECO:0007669"/>
    <property type="project" value="UniProtKB-SubCell"/>
</dbReference>
<evidence type="ECO:0000256" key="2">
    <source>
        <dbReference type="ARBA" id="ARBA00005417"/>
    </source>
</evidence>
<dbReference type="Gene3D" id="3.40.50.300">
    <property type="entry name" value="P-loop containing nucleotide triphosphate hydrolases"/>
    <property type="match status" value="1"/>
</dbReference>
<accession>A0A1H9B671</accession>
<dbReference type="InterPro" id="IPR003593">
    <property type="entry name" value="AAA+_ATPase"/>
</dbReference>
<dbReference type="AlphaFoldDB" id="A0A1H9B671"/>
<evidence type="ECO:0000256" key="5">
    <source>
        <dbReference type="ARBA" id="ARBA00022840"/>
    </source>
</evidence>
<evidence type="ECO:0000256" key="3">
    <source>
        <dbReference type="ARBA" id="ARBA00022448"/>
    </source>
</evidence>
<dbReference type="STRING" id="1855383.SAMN05216548_101616"/>
<organism evidence="7 8">
    <name type="scientific">Faunimonas pinastri</name>
    <dbReference type="NCBI Taxonomy" id="1855383"/>
    <lineage>
        <taxon>Bacteria</taxon>
        <taxon>Pseudomonadati</taxon>
        <taxon>Pseudomonadota</taxon>
        <taxon>Alphaproteobacteria</taxon>
        <taxon>Hyphomicrobiales</taxon>
        <taxon>Afifellaceae</taxon>
        <taxon>Faunimonas</taxon>
    </lineage>
</organism>
<dbReference type="PROSITE" id="PS50893">
    <property type="entry name" value="ABC_TRANSPORTER_2"/>
    <property type="match status" value="1"/>
</dbReference>
<dbReference type="PROSITE" id="PS00211">
    <property type="entry name" value="ABC_TRANSPORTER_1"/>
    <property type="match status" value="1"/>
</dbReference>
<dbReference type="SUPFAM" id="SSF52540">
    <property type="entry name" value="P-loop containing nucleoside triphosphate hydrolases"/>
    <property type="match status" value="1"/>
</dbReference>
<dbReference type="InterPro" id="IPR050319">
    <property type="entry name" value="ABC_transp_ATP-bind"/>
</dbReference>
<keyword evidence="4" id="KW-0547">Nucleotide-binding</keyword>
<dbReference type="Pfam" id="PF08352">
    <property type="entry name" value="oligo_HPY"/>
    <property type="match status" value="1"/>
</dbReference>
<dbReference type="GO" id="GO:0055085">
    <property type="term" value="P:transmembrane transport"/>
    <property type="evidence" value="ECO:0007669"/>
    <property type="project" value="UniProtKB-ARBA"/>
</dbReference>
<dbReference type="InterPro" id="IPR013563">
    <property type="entry name" value="Oligopep_ABC_C"/>
</dbReference>
<comment type="similarity">
    <text evidence="2">Belongs to the ABC transporter superfamily.</text>
</comment>
<keyword evidence="8" id="KW-1185">Reference proteome</keyword>
<evidence type="ECO:0000256" key="4">
    <source>
        <dbReference type="ARBA" id="ARBA00022741"/>
    </source>
</evidence>
<proteinExistence type="inferred from homology"/>
<dbReference type="InterPro" id="IPR027417">
    <property type="entry name" value="P-loop_NTPase"/>
</dbReference>
<keyword evidence="3" id="KW-0813">Transport</keyword>
<dbReference type="GO" id="GO:0016887">
    <property type="term" value="F:ATP hydrolysis activity"/>
    <property type="evidence" value="ECO:0007669"/>
    <property type="project" value="InterPro"/>
</dbReference>
<dbReference type="GO" id="GO:0005524">
    <property type="term" value="F:ATP binding"/>
    <property type="evidence" value="ECO:0007669"/>
    <property type="project" value="UniProtKB-KW"/>
</dbReference>
<dbReference type="Proteomes" id="UP000199647">
    <property type="component" value="Unassembled WGS sequence"/>
</dbReference>
<feature type="domain" description="ABC transporter" evidence="6">
    <location>
        <begin position="22"/>
        <end position="263"/>
    </location>
</feature>
<evidence type="ECO:0000313" key="7">
    <source>
        <dbReference type="EMBL" id="SEP84183.1"/>
    </source>
</evidence>
<dbReference type="EMBL" id="FOFG01000001">
    <property type="protein sequence ID" value="SEP84183.1"/>
    <property type="molecule type" value="Genomic_DNA"/>
</dbReference>
<evidence type="ECO:0000259" key="6">
    <source>
        <dbReference type="PROSITE" id="PS50893"/>
    </source>
</evidence>
<name>A0A1H9B671_9HYPH</name>
<comment type="subcellular location">
    <subcellularLocation>
        <location evidence="1">Cell inner membrane</location>
        <topology evidence="1">Peripheral membrane protein</topology>
    </subcellularLocation>
</comment>
<protein>
    <submittedName>
        <fullName evidence="7">Peptide/nickel transport system ATP-binding protein</fullName>
    </submittedName>
</protein>
<dbReference type="CDD" id="cd03257">
    <property type="entry name" value="ABC_NikE_OppD_transporters"/>
    <property type="match status" value="1"/>
</dbReference>
<evidence type="ECO:0000256" key="1">
    <source>
        <dbReference type="ARBA" id="ARBA00004417"/>
    </source>
</evidence>
<dbReference type="RefSeq" id="WP_092495074.1">
    <property type="nucleotide sequence ID" value="NZ_FOFG01000001.1"/>
</dbReference>
<dbReference type="InterPro" id="IPR017871">
    <property type="entry name" value="ABC_transporter-like_CS"/>
</dbReference>
<dbReference type="OrthoDB" id="9815712at2"/>
<reference evidence="7 8" key="1">
    <citation type="submission" date="2016-10" db="EMBL/GenBank/DDBJ databases">
        <authorList>
            <person name="de Groot N.N."/>
        </authorList>
    </citation>
    <scope>NUCLEOTIDE SEQUENCE [LARGE SCALE GENOMIC DNA]</scope>
    <source>
        <strain evidence="7 8">A52C2</strain>
    </source>
</reference>
<dbReference type="InterPro" id="IPR003439">
    <property type="entry name" value="ABC_transporter-like_ATP-bd"/>
</dbReference>
<sequence length="274" mass="29922">MNAPPPTTPILSLRGIGKSYRLRGGLLARLRGRTPRLDALRDIDLEIRRGDIVGIVGESGSGKSTLGRIVVRLLEPTEGVLSFEGTALSEGTSRSLRAYRRRVQMIFQDSGSSLNPRKRIRRTLHEALRAAGVPRGRCNEEIAQLLRRTGLPEGILDRHPHALSGGQRQRVNIARALAMQPELLVADEPVSALDVSLQGQIINLLIGLAAESGLTLIFISHDLAVVRRICNRVIVMQSGVIVESGTPSEVMENPQHPYTRKLLDAVPKGLRESA</sequence>
<keyword evidence="5 7" id="KW-0067">ATP-binding</keyword>
<dbReference type="Pfam" id="PF00005">
    <property type="entry name" value="ABC_tran"/>
    <property type="match status" value="1"/>
</dbReference>
<gene>
    <name evidence="7" type="ORF">SAMN05216548_101616</name>
</gene>
<dbReference type="PANTHER" id="PTHR43776">
    <property type="entry name" value="TRANSPORT ATP-BINDING PROTEIN"/>
    <property type="match status" value="1"/>
</dbReference>
<dbReference type="SMART" id="SM00382">
    <property type="entry name" value="AAA"/>
    <property type="match status" value="1"/>
</dbReference>
<dbReference type="GO" id="GO:0015833">
    <property type="term" value="P:peptide transport"/>
    <property type="evidence" value="ECO:0007669"/>
    <property type="project" value="InterPro"/>
</dbReference>
<evidence type="ECO:0000313" key="8">
    <source>
        <dbReference type="Proteomes" id="UP000199647"/>
    </source>
</evidence>